<sequence length="146" mass="17049">MFEQKTYKTFIITLIQLLLLVILIIGYFIEFVSYFAITDTFTLLDLPLGSASIIEFIIFLVLSVLLGLISIILIRVRKQNKFLEYLICITIIILNILKLIFFIPSITLDKTYLFFTIKQFVPIVTNTLPVLFGFIKISDMKYEKYK</sequence>
<keyword evidence="3" id="KW-1185">Reference proteome</keyword>
<organism evidence="2 3">
    <name type="scientific">Alkalibaculum sporogenes</name>
    <dbReference type="NCBI Taxonomy" id="2655001"/>
    <lineage>
        <taxon>Bacteria</taxon>
        <taxon>Bacillati</taxon>
        <taxon>Bacillota</taxon>
        <taxon>Clostridia</taxon>
        <taxon>Eubacteriales</taxon>
        <taxon>Eubacteriaceae</taxon>
        <taxon>Alkalibaculum</taxon>
    </lineage>
</organism>
<dbReference type="RefSeq" id="WP_152801830.1">
    <property type="nucleotide sequence ID" value="NZ_WHNX01000004.1"/>
</dbReference>
<keyword evidence="1" id="KW-0812">Transmembrane</keyword>
<evidence type="ECO:0000256" key="1">
    <source>
        <dbReference type="SAM" id="Phobius"/>
    </source>
</evidence>
<name>A0A6A7K704_9FIRM</name>
<evidence type="ECO:0000313" key="3">
    <source>
        <dbReference type="Proteomes" id="UP000440004"/>
    </source>
</evidence>
<reference evidence="2 3" key="1">
    <citation type="submission" date="2019-10" db="EMBL/GenBank/DDBJ databases">
        <title>Alkalibaculum tamaniensis sp.nov., a new alkaliphilic acetogen, isolated on methoxylated aromatics from a mud volcano.</title>
        <authorList>
            <person name="Khomyakova M.A."/>
            <person name="Merkel A.Y."/>
            <person name="Bonch-Osmolovskaya E.A."/>
            <person name="Slobodkin A.I."/>
        </authorList>
    </citation>
    <scope>NUCLEOTIDE SEQUENCE [LARGE SCALE GENOMIC DNA]</scope>
    <source>
        <strain evidence="2 3">M08DMB</strain>
    </source>
</reference>
<dbReference type="Proteomes" id="UP000440004">
    <property type="component" value="Unassembled WGS sequence"/>
</dbReference>
<feature type="transmembrane region" description="Helical" evidence="1">
    <location>
        <begin position="12"/>
        <end position="37"/>
    </location>
</feature>
<feature type="transmembrane region" description="Helical" evidence="1">
    <location>
        <begin position="85"/>
        <end position="106"/>
    </location>
</feature>
<gene>
    <name evidence="2" type="ORF">GC105_03695</name>
</gene>
<feature type="transmembrane region" description="Helical" evidence="1">
    <location>
        <begin position="49"/>
        <end position="73"/>
    </location>
</feature>
<keyword evidence="1" id="KW-1133">Transmembrane helix</keyword>
<keyword evidence="1" id="KW-0472">Membrane</keyword>
<comment type="caution">
    <text evidence="2">The sequence shown here is derived from an EMBL/GenBank/DDBJ whole genome shotgun (WGS) entry which is preliminary data.</text>
</comment>
<dbReference type="AlphaFoldDB" id="A0A6A7K704"/>
<accession>A0A6A7K704</accession>
<dbReference type="EMBL" id="WHNX01000004">
    <property type="protein sequence ID" value="MPW24893.1"/>
    <property type="molecule type" value="Genomic_DNA"/>
</dbReference>
<protein>
    <submittedName>
        <fullName evidence="2">Uncharacterized protein</fullName>
    </submittedName>
</protein>
<proteinExistence type="predicted"/>
<evidence type="ECO:0000313" key="2">
    <source>
        <dbReference type="EMBL" id="MPW24893.1"/>
    </source>
</evidence>
<feature type="transmembrane region" description="Helical" evidence="1">
    <location>
        <begin position="112"/>
        <end position="135"/>
    </location>
</feature>